<dbReference type="OrthoDB" id="9809288at2"/>
<keyword evidence="2" id="KW-0560">Oxidoreductase</keyword>
<sequence length="200" mass="22756">MNTTEAIQKRRSIRHYDPAFNISEKDIRELIALAMLSATSYNIQHWKFVVITDPKLREAIRAASFDQSQVTDASSLILVCTDIKAWEKDMPRKWKDAPKEVSDFMVARSKVFYESKDQLQRDEAIRSASFAAQTLVLSAISKGYETGIMIGFEPEKVAKLINLPNNFIISNFVVIGKGIEEPFLRGGQLPIEEVLIKDRF</sequence>
<evidence type="ECO:0000313" key="4">
    <source>
        <dbReference type="EMBL" id="PQB06866.1"/>
    </source>
</evidence>
<dbReference type="SUPFAM" id="SSF55469">
    <property type="entry name" value="FMN-dependent nitroreductase-like"/>
    <property type="match status" value="1"/>
</dbReference>
<dbReference type="InterPro" id="IPR000415">
    <property type="entry name" value="Nitroreductase-like"/>
</dbReference>
<evidence type="ECO:0000259" key="3">
    <source>
        <dbReference type="Pfam" id="PF00881"/>
    </source>
</evidence>
<comment type="caution">
    <text evidence="4">The sequence shown here is derived from an EMBL/GenBank/DDBJ whole genome shotgun (WGS) entry which is preliminary data.</text>
</comment>
<dbReference type="Pfam" id="PF00881">
    <property type="entry name" value="Nitroreductase"/>
    <property type="match status" value="1"/>
</dbReference>
<dbReference type="CDD" id="cd02137">
    <property type="entry name" value="MhqN-like"/>
    <property type="match status" value="1"/>
</dbReference>
<evidence type="ECO:0000256" key="1">
    <source>
        <dbReference type="ARBA" id="ARBA00007118"/>
    </source>
</evidence>
<evidence type="ECO:0000313" key="5">
    <source>
        <dbReference type="Proteomes" id="UP000239522"/>
    </source>
</evidence>
<proteinExistence type="inferred from homology"/>
<dbReference type="GO" id="GO:0016491">
    <property type="term" value="F:oxidoreductase activity"/>
    <property type="evidence" value="ECO:0007669"/>
    <property type="project" value="UniProtKB-KW"/>
</dbReference>
<dbReference type="PANTHER" id="PTHR43673">
    <property type="entry name" value="NAD(P)H NITROREDUCTASE YDGI-RELATED"/>
    <property type="match status" value="1"/>
</dbReference>
<accession>A0A2S7KW92</accession>
<dbReference type="Proteomes" id="UP000239522">
    <property type="component" value="Unassembled WGS sequence"/>
</dbReference>
<feature type="domain" description="Nitroreductase" evidence="3">
    <location>
        <begin position="7"/>
        <end position="176"/>
    </location>
</feature>
<name>A0A2S7KW92_9FLAO</name>
<gene>
    <name evidence="4" type="ORF">BST83_06650</name>
</gene>
<dbReference type="EMBL" id="MQUA01000013">
    <property type="protein sequence ID" value="PQB06866.1"/>
    <property type="molecule type" value="Genomic_DNA"/>
</dbReference>
<dbReference type="AlphaFoldDB" id="A0A2S7KW92"/>
<dbReference type="PANTHER" id="PTHR43673:SF12">
    <property type="entry name" value="PROTEIN DRGA"/>
    <property type="match status" value="1"/>
</dbReference>
<organism evidence="4 5">
    <name type="scientific">Polaribacter filamentus</name>
    <dbReference type="NCBI Taxonomy" id="53483"/>
    <lineage>
        <taxon>Bacteria</taxon>
        <taxon>Pseudomonadati</taxon>
        <taxon>Bacteroidota</taxon>
        <taxon>Flavobacteriia</taxon>
        <taxon>Flavobacteriales</taxon>
        <taxon>Flavobacteriaceae</taxon>
    </lineage>
</organism>
<dbReference type="RefSeq" id="WP_104809109.1">
    <property type="nucleotide sequence ID" value="NZ_MQUA01000013.1"/>
</dbReference>
<keyword evidence="5" id="KW-1185">Reference proteome</keyword>
<dbReference type="Gene3D" id="3.40.109.10">
    <property type="entry name" value="NADH Oxidase"/>
    <property type="match status" value="1"/>
</dbReference>
<protein>
    <recommendedName>
        <fullName evidence="3">Nitroreductase domain-containing protein</fullName>
    </recommendedName>
</protein>
<comment type="similarity">
    <text evidence="1">Belongs to the nitroreductase family.</text>
</comment>
<reference evidence="4 5" key="1">
    <citation type="submission" date="2016-11" db="EMBL/GenBank/DDBJ databases">
        <title>Trade-off between light-utilization and light-protection in marine flavobacteria.</title>
        <authorList>
            <person name="Kumagai Y."/>
        </authorList>
    </citation>
    <scope>NUCLEOTIDE SEQUENCE [LARGE SCALE GENOMIC DNA]</scope>
    <source>
        <strain evidence="4 5">ATCC 700397</strain>
    </source>
</reference>
<dbReference type="InterPro" id="IPR029479">
    <property type="entry name" value="Nitroreductase"/>
</dbReference>
<evidence type="ECO:0000256" key="2">
    <source>
        <dbReference type="ARBA" id="ARBA00023002"/>
    </source>
</evidence>